<evidence type="ECO:0000313" key="1">
    <source>
        <dbReference type="EMBL" id="KKU32648.1"/>
    </source>
</evidence>
<dbReference type="AlphaFoldDB" id="A0A0G1RRU3"/>
<dbReference type="Proteomes" id="UP000034794">
    <property type="component" value="Unassembled WGS sequence"/>
</dbReference>
<reference evidence="1 2" key="1">
    <citation type="journal article" date="2015" name="Nature">
        <title>rRNA introns, odd ribosomes, and small enigmatic genomes across a large radiation of phyla.</title>
        <authorList>
            <person name="Brown C.T."/>
            <person name="Hug L.A."/>
            <person name="Thomas B.C."/>
            <person name="Sharon I."/>
            <person name="Castelle C.J."/>
            <person name="Singh A."/>
            <person name="Wilkins M.J."/>
            <person name="Williams K.H."/>
            <person name="Banfield J.F."/>
        </authorList>
    </citation>
    <scope>NUCLEOTIDE SEQUENCE [LARGE SCALE GENOMIC DNA]</scope>
</reference>
<organism evidence="1 2">
    <name type="scientific">Candidatus Collierbacteria bacterium GW2011_GWA2_46_26</name>
    <dbReference type="NCBI Taxonomy" id="1618381"/>
    <lineage>
        <taxon>Bacteria</taxon>
        <taxon>Candidatus Collieribacteriota</taxon>
    </lineage>
</organism>
<sequence>MATTQEEFEKNLVSEYFKYGSINKVFSAHRYSLPISFAGFTRVLSKYRVVKSAGPNSNLSESLHILSQIANFKIPLERIYHHYAPRTIQVSTNTLHRILHYTRLGLTRRQGTALIVTSKHKPNCFLVGNDQSLSDSTLGKKGDLSLPMGHSRLGELPQESILRVLQQEVFTNLVLAKTFPFNIMPPHPKPIMYMNIADIRVSVYHLELDSLCAFSSFKLSNLRFQKLNDISNIKIRPGIIEILQNYEQLSLQPKPSATPEYVSNLNSNLFALVEANPSG</sequence>
<dbReference type="EMBL" id="LCMI01000008">
    <property type="protein sequence ID" value="KKU32648.1"/>
    <property type="molecule type" value="Genomic_DNA"/>
</dbReference>
<protein>
    <submittedName>
        <fullName evidence="1">Uncharacterized protein</fullName>
    </submittedName>
</protein>
<proteinExistence type="predicted"/>
<accession>A0A0G1RRU3</accession>
<comment type="caution">
    <text evidence="1">The sequence shown here is derived from an EMBL/GenBank/DDBJ whole genome shotgun (WGS) entry which is preliminary data.</text>
</comment>
<evidence type="ECO:0000313" key="2">
    <source>
        <dbReference type="Proteomes" id="UP000034794"/>
    </source>
</evidence>
<name>A0A0G1RRU3_9BACT</name>
<gene>
    <name evidence="1" type="ORF">UX47_C0008G0005</name>
</gene>